<evidence type="ECO:0000313" key="3">
    <source>
        <dbReference type="EMBL" id="KZZ98894.1"/>
    </source>
</evidence>
<evidence type="ECO:0000256" key="1">
    <source>
        <dbReference type="SAM" id="MobiDB-lite"/>
    </source>
</evidence>
<dbReference type="STRING" id="1081109.A0A168EKF9"/>
<dbReference type="InterPro" id="IPR031359">
    <property type="entry name" value="NACHT_N"/>
</dbReference>
<feature type="compositionally biased region" description="Basic and acidic residues" evidence="1">
    <location>
        <begin position="240"/>
        <end position="252"/>
    </location>
</feature>
<dbReference type="OrthoDB" id="163438at2759"/>
<name>A0A168EKF9_9HYPO</name>
<organism evidence="3 4">
    <name type="scientific">Moelleriella libera RCEF 2490</name>
    <dbReference type="NCBI Taxonomy" id="1081109"/>
    <lineage>
        <taxon>Eukaryota</taxon>
        <taxon>Fungi</taxon>
        <taxon>Dikarya</taxon>
        <taxon>Ascomycota</taxon>
        <taxon>Pezizomycotina</taxon>
        <taxon>Sordariomycetes</taxon>
        <taxon>Hypocreomycetidae</taxon>
        <taxon>Hypocreales</taxon>
        <taxon>Clavicipitaceae</taxon>
        <taxon>Moelleriella</taxon>
    </lineage>
</organism>
<sequence>MLENSRPGRERVERMSEMSFMSLKEANRHAIVHSNVKYFVDFVATIEKFVEQALSTYPRASFARAGICAVLPLIANPSTQKLAMTEGLCHVMEKMGWYIAVPKVSFSQESLDPGLSELGDLVKNTIVKLFKKLLNHEIKCVSSCYDDVSFIRAAKSLFVDDWKGSVEKIKGLETEVDGQVRRFHGAVELTSSAEIWVHESHISVILDGIKALRNYRSEGTEIEIERQRWEEIIGKFSDESTRPHSERMDAIPKEVPGACD</sequence>
<evidence type="ECO:0000259" key="2">
    <source>
        <dbReference type="Pfam" id="PF17100"/>
    </source>
</evidence>
<comment type="caution">
    <text evidence="3">The sequence shown here is derived from an EMBL/GenBank/DDBJ whole genome shotgun (WGS) entry which is preliminary data.</text>
</comment>
<dbReference type="Proteomes" id="UP000078544">
    <property type="component" value="Unassembled WGS sequence"/>
</dbReference>
<reference evidence="3 4" key="1">
    <citation type="journal article" date="2016" name="Genome Biol. Evol.">
        <title>Divergent and convergent evolution of fungal pathogenicity.</title>
        <authorList>
            <person name="Shang Y."/>
            <person name="Xiao G."/>
            <person name="Zheng P."/>
            <person name="Cen K."/>
            <person name="Zhan S."/>
            <person name="Wang C."/>
        </authorList>
    </citation>
    <scope>NUCLEOTIDE SEQUENCE [LARGE SCALE GENOMIC DNA]</scope>
    <source>
        <strain evidence="3 4">RCEF 2490</strain>
    </source>
</reference>
<protein>
    <submittedName>
        <fullName evidence="3">Nacht and wd40 domain containing protein</fullName>
    </submittedName>
</protein>
<evidence type="ECO:0000313" key="4">
    <source>
        <dbReference type="Proteomes" id="UP000078544"/>
    </source>
</evidence>
<dbReference type="Pfam" id="PF17100">
    <property type="entry name" value="NACHT_N"/>
    <property type="match status" value="1"/>
</dbReference>
<dbReference type="AlphaFoldDB" id="A0A168EKF9"/>
<keyword evidence="4" id="KW-1185">Reference proteome</keyword>
<feature type="domain" description="NWD NACHT-NTPase N-terminal" evidence="2">
    <location>
        <begin position="9"/>
        <end position="176"/>
    </location>
</feature>
<feature type="region of interest" description="Disordered" evidence="1">
    <location>
        <begin position="240"/>
        <end position="260"/>
    </location>
</feature>
<proteinExistence type="predicted"/>
<accession>A0A168EKF9</accession>
<gene>
    <name evidence="3" type="ORF">AAL_02445</name>
</gene>
<dbReference type="EMBL" id="AZGY01000004">
    <property type="protein sequence ID" value="KZZ98894.1"/>
    <property type="molecule type" value="Genomic_DNA"/>
</dbReference>